<evidence type="ECO:0000313" key="2">
    <source>
        <dbReference type="EMBL" id="KAG9495997.1"/>
    </source>
</evidence>
<feature type="signal peptide" evidence="1">
    <location>
        <begin position="1"/>
        <end position="16"/>
    </location>
</feature>
<name>A0A9P8IJE6_9HYPO</name>
<dbReference type="Proteomes" id="UP000827133">
    <property type="component" value="Unassembled WGS sequence"/>
</dbReference>
<dbReference type="EMBL" id="JAHBCI010000010">
    <property type="protein sequence ID" value="KAG9495997.1"/>
    <property type="molecule type" value="Genomic_DNA"/>
</dbReference>
<keyword evidence="1" id="KW-0732">Signal</keyword>
<dbReference type="GeneID" id="68320424"/>
<dbReference type="RefSeq" id="XP_044674997.1">
    <property type="nucleotide sequence ID" value="XM_044830081.1"/>
</dbReference>
<evidence type="ECO:0000313" key="3">
    <source>
        <dbReference type="Proteomes" id="UP000827133"/>
    </source>
</evidence>
<comment type="caution">
    <text evidence="2">The sequence shown here is derived from an EMBL/GenBank/DDBJ whole genome shotgun (WGS) entry which is preliminary data.</text>
</comment>
<reference evidence="2" key="1">
    <citation type="journal article" date="2021" name="Mol. Plant Microbe Interact.">
        <title>Telomere to telomere genome assembly of Fusarium musae F31, causal agent of crown rot disease of banana.</title>
        <authorList>
            <person name="Degradi L."/>
            <person name="Tava V."/>
            <person name="Kunova A."/>
            <person name="Cortesi P."/>
            <person name="Saracchi M."/>
            <person name="Pasquali M."/>
        </authorList>
    </citation>
    <scope>NUCLEOTIDE SEQUENCE</scope>
    <source>
        <strain evidence="2">F31</strain>
    </source>
</reference>
<dbReference type="KEGG" id="fmu:J7337_012568"/>
<evidence type="ECO:0000256" key="1">
    <source>
        <dbReference type="SAM" id="SignalP"/>
    </source>
</evidence>
<organism evidence="2 3">
    <name type="scientific">Fusarium musae</name>
    <dbReference type="NCBI Taxonomy" id="1042133"/>
    <lineage>
        <taxon>Eukaryota</taxon>
        <taxon>Fungi</taxon>
        <taxon>Dikarya</taxon>
        <taxon>Ascomycota</taxon>
        <taxon>Pezizomycotina</taxon>
        <taxon>Sordariomycetes</taxon>
        <taxon>Hypocreomycetidae</taxon>
        <taxon>Hypocreales</taxon>
        <taxon>Nectriaceae</taxon>
        <taxon>Fusarium</taxon>
    </lineage>
</organism>
<protein>
    <recommendedName>
        <fullName evidence="4">Hydrophobin</fullName>
    </recommendedName>
</protein>
<keyword evidence="3" id="KW-1185">Reference proteome</keyword>
<sequence>MKASFILALPAIAAAAATPQMEERQLGSLFNPACLLRITGIMDCIPTLTLNSIVGLREVLECPVELVTSITNCLNVRLPPVPGTK</sequence>
<gene>
    <name evidence="2" type="ORF">J7337_012568</name>
</gene>
<evidence type="ECO:0008006" key="4">
    <source>
        <dbReference type="Google" id="ProtNLM"/>
    </source>
</evidence>
<proteinExistence type="predicted"/>
<dbReference type="AlphaFoldDB" id="A0A9P8IJE6"/>
<feature type="chain" id="PRO_5040500956" description="Hydrophobin" evidence="1">
    <location>
        <begin position="17"/>
        <end position="85"/>
    </location>
</feature>
<accession>A0A9P8IJE6</accession>